<proteinExistence type="inferred from homology"/>
<evidence type="ECO:0000256" key="5">
    <source>
        <dbReference type="SAM" id="SignalP"/>
    </source>
</evidence>
<comment type="subcellular location">
    <subcellularLocation>
        <location evidence="1">Cell envelope</location>
    </subcellularLocation>
</comment>
<evidence type="ECO:0000256" key="3">
    <source>
        <dbReference type="ARBA" id="ARBA00022448"/>
    </source>
</evidence>
<feature type="chain" id="PRO_5015469636" evidence="5">
    <location>
        <begin position="26"/>
        <end position="333"/>
    </location>
</feature>
<dbReference type="NCBIfam" id="NF037995">
    <property type="entry name" value="TRAP_S1"/>
    <property type="match status" value="1"/>
</dbReference>
<accession>A0A2T4Z3Z8</accession>
<keyword evidence="4 5" id="KW-0732">Signal</keyword>
<evidence type="ECO:0000313" key="7">
    <source>
        <dbReference type="Proteomes" id="UP000241639"/>
    </source>
</evidence>
<dbReference type="InterPro" id="IPR004682">
    <property type="entry name" value="TRAP_DctP"/>
</dbReference>
<sequence>MNQHRMLAITMVVALVFVLAACSNAAIKPEEDGEIKWKFAHISADNHIWHQTAIQFSKLVEEKTNGEIEISIYPSSQLGGEVDTINSIKTGAVDLTISGESMQNWAPKAALLAVPYAFRDREHMQKVIAGEIGREIEADIQKQVGLTPLFYMERSPRNLTSNQPIQTPADLKGFKMRIPNVPLFMDTWEAAGAKPVVMNFNEVFTGLQQQVIQGQENPSDLIASGGLYEVQRYVNRTEHVYSWIYVLIGNEQFASLTAEQQTAVKEAAEEAQAYGQQLFEEDRERVEAQLQEEGMILNDDVDREAFQERMIPAIKESLSDEQYQLYQRILEVK</sequence>
<comment type="caution">
    <text evidence="6">The sequence shown here is derived from an EMBL/GenBank/DDBJ whole genome shotgun (WGS) entry which is preliminary data.</text>
</comment>
<dbReference type="Gene3D" id="3.40.190.170">
    <property type="entry name" value="Bacterial extracellular solute-binding protein, family 7"/>
    <property type="match status" value="1"/>
</dbReference>
<dbReference type="PROSITE" id="PS51257">
    <property type="entry name" value="PROKAR_LIPOPROTEIN"/>
    <property type="match status" value="1"/>
</dbReference>
<dbReference type="InterPro" id="IPR038404">
    <property type="entry name" value="TRAP_DctP_sf"/>
</dbReference>
<evidence type="ECO:0000256" key="1">
    <source>
        <dbReference type="ARBA" id="ARBA00004196"/>
    </source>
</evidence>
<dbReference type="GO" id="GO:0030288">
    <property type="term" value="C:outer membrane-bounded periplasmic space"/>
    <property type="evidence" value="ECO:0007669"/>
    <property type="project" value="InterPro"/>
</dbReference>
<dbReference type="NCBIfam" id="TIGR00787">
    <property type="entry name" value="dctP"/>
    <property type="match status" value="1"/>
</dbReference>
<dbReference type="AlphaFoldDB" id="A0A2T4Z3Z8"/>
<keyword evidence="7" id="KW-1185">Reference proteome</keyword>
<dbReference type="PANTHER" id="PTHR33376:SF4">
    <property type="entry name" value="SIALIC ACID-BINDING PERIPLASMIC PROTEIN SIAP"/>
    <property type="match status" value="1"/>
</dbReference>
<evidence type="ECO:0000313" key="6">
    <source>
        <dbReference type="EMBL" id="PTM56595.1"/>
    </source>
</evidence>
<gene>
    <name evidence="6" type="ORF">C8J48_2917</name>
</gene>
<dbReference type="PIRSF" id="PIRSF006470">
    <property type="entry name" value="DctB"/>
    <property type="match status" value="1"/>
</dbReference>
<dbReference type="InterPro" id="IPR018389">
    <property type="entry name" value="DctP_fam"/>
</dbReference>
<keyword evidence="6" id="KW-0675">Receptor</keyword>
<reference evidence="6 7" key="1">
    <citation type="submission" date="2018-04" db="EMBL/GenBank/DDBJ databases">
        <title>Genomic Encyclopedia of Archaeal and Bacterial Type Strains, Phase II (KMG-II): from individual species to whole genera.</title>
        <authorList>
            <person name="Goeker M."/>
        </authorList>
    </citation>
    <scope>NUCLEOTIDE SEQUENCE [LARGE SCALE GENOMIC DNA]</scope>
    <source>
        <strain evidence="6 7">DSM 45169</strain>
    </source>
</reference>
<protein>
    <submittedName>
        <fullName evidence="6">Tripartite ATP-independent transporter DctP family solute receptor</fullName>
    </submittedName>
</protein>
<keyword evidence="3" id="KW-0813">Transport</keyword>
<dbReference type="Proteomes" id="UP000241639">
    <property type="component" value="Unassembled WGS sequence"/>
</dbReference>
<organism evidence="6 7">
    <name type="scientific">Desmospora activa DSM 45169</name>
    <dbReference type="NCBI Taxonomy" id="1121389"/>
    <lineage>
        <taxon>Bacteria</taxon>
        <taxon>Bacillati</taxon>
        <taxon>Bacillota</taxon>
        <taxon>Bacilli</taxon>
        <taxon>Bacillales</taxon>
        <taxon>Thermoactinomycetaceae</taxon>
        <taxon>Desmospora</taxon>
    </lineage>
</organism>
<dbReference type="PANTHER" id="PTHR33376">
    <property type="match status" value="1"/>
</dbReference>
<evidence type="ECO:0000256" key="4">
    <source>
        <dbReference type="ARBA" id="ARBA00022729"/>
    </source>
</evidence>
<dbReference type="GO" id="GO:0055085">
    <property type="term" value="P:transmembrane transport"/>
    <property type="evidence" value="ECO:0007669"/>
    <property type="project" value="InterPro"/>
</dbReference>
<evidence type="ECO:0000256" key="2">
    <source>
        <dbReference type="ARBA" id="ARBA00009023"/>
    </source>
</evidence>
<comment type="similarity">
    <text evidence="2">Belongs to the bacterial solute-binding protein 7 family.</text>
</comment>
<name>A0A2T4Z3Z8_9BACL</name>
<dbReference type="EMBL" id="PZZP01000002">
    <property type="protein sequence ID" value="PTM56595.1"/>
    <property type="molecule type" value="Genomic_DNA"/>
</dbReference>
<dbReference type="Pfam" id="PF03480">
    <property type="entry name" value="DctP"/>
    <property type="match status" value="1"/>
</dbReference>
<dbReference type="CDD" id="cd13603">
    <property type="entry name" value="PBP2_TRAP_Siap_TeaA_like"/>
    <property type="match status" value="1"/>
</dbReference>
<feature type="signal peptide" evidence="5">
    <location>
        <begin position="1"/>
        <end position="25"/>
    </location>
</feature>
<dbReference type="RefSeq" id="WP_245891235.1">
    <property type="nucleotide sequence ID" value="NZ_PZZP01000002.1"/>
</dbReference>